<evidence type="ECO:0000256" key="14">
    <source>
        <dbReference type="SAM" id="Phobius"/>
    </source>
</evidence>
<evidence type="ECO:0000256" key="2">
    <source>
        <dbReference type="ARBA" id="ARBA00004567"/>
    </source>
</evidence>
<comment type="similarity">
    <text evidence="3">Belongs to the NDC1 family.</text>
</comment>
<evidence type="ECO:0000313" key="16">
    <source>
        <dbReference type="Proteomes" id="UP000698800"/>
    </source>
</evidence>
<evidence type="ECO:0000256" key="13">
    <source>
        <dbReference type="SAM" id="MobiDB-lite"/>
    </source>
</evidence>
<dbReference type="GO" id="GO:0005816">
    <property type="term" value="C:spindle pole body"/>
    <property type="evidence" value="ECO:0007669"/>
    <property type="project" value="TreeGrafter"/>
</dbReference>
<dbReference type="Pfam" id="PF09531">
    <property type="entry name" value="Ndc1_Nup"/>
    <property type="match status" value="1"/>
</dbReference>
<dbReference type="GO" id="GO:0015031">
    <property type="term" value="P:protein transport"/>
    <property type="evidence" value="ECO:0007669"/>
    <property type="project" value="UniProtKB-KW"/>
</dbReference>
<dbReference type="EMBL" id="JAGHQL010000026">
    <property type="protein sequence ID" value="KAH0543864.1"/>
    <property type="molecule type" value="Genomic_DNA"/>
</dbReference>
<dbReference type="InterPro" id="IPR019049">
    <property type="entry name" value="Nucleoporin_prot_Ndc1/Nup"/>
</dbReference>
<dbReference type="AlphaFoldDB" id="A0A9P8L4Z1"/>
<keyword evidence="8 14" id="KW-1133">Transmembrane helix</keyword>
<evidence type="ECO:0000256" key="5">
    <source>
        <dbReference type="ARBA" id="ARBA00022692"/>
    </source>
</evidence>
<gene>
    <name evidence="15" type="ORF">FGG08_001903</name>
</gene>
<keyword evidence="5 14" id="KW-0812">Transmembrane</keyword>
<evidence type="ECO:0000313" key="15">
    <source>
        <dbReference type="EMBL" id="KAH0543864.1"/>
    </source>
</evidence>
<feature type="transmembrane region" description="Helical" evidence="14">
    <location>
        <begin position="140"/>
        <end position="159"/>
    </location>
</feature>
<keyword evidence="4" id="KW-0813">Transport</keyword>
<evidence type="ECO:0000256" key="8">
    <source>
        <dbReference type="ARBA" id="ARBA00022989"/>
    </source>
</evidence>
<dbReference type="GO" id="GO:0006999">
    <property type="term" value="P:nuclear pore organization"/>
    <property type="evidence" value="ECO:0007669"/>
    <property type="project" value="TreeGrafter"/>
</dbReference>
<evidence type="ECO:0000256" key="4">
    <source>
        <dbReference type="ARBA" id="ARBA00022448"/>
    </source>
</evidence>
<dbReference type="Proteomes" id="UP000698800">
    <property type="component" value="Unassembled WGS sequence"/>
</dbReference>
<keyword evidence="11 14" id="KW-0472">Membrane</keyword>
<dbReference type="GO" id="GO:0051028">
    <property type="term" value="P:mRNA transport"/>
    <property type="evidence" value="ECO:0007669"/>
    <property type="project" value="UniProtKB-KW"/>
</dbReference>
<keyword evidence="10" id="KW-0906">Nuclear pore complex</keyword>
<evidence type="ECO:0000256" key="7">
    <source>
        <dbReference type="ARBA" id="ARBA00022927"/>
    </source>
</evidence>
<keyword evidence="16" id="KW-1185">Reference proteome</keyword>
<feature type="region of interest" description="Disordered" evidence="13">
    <location>
        <begin position="310"/>
        <end position="377"/>
    </location>
</feature>
<protein>
    <recommendedName>
        <fullName evidence="17">Nucleoporin protein Ndc1-Nup</fullName>
    </recommendedName>
</protein>
<accession>A0A9P8L4Z1</accession>
<feature type="compositionally biased region" description="Low complexity" evidence="13">
    <location>
        <begin position="348"/>
        <end position="361"/>
    </location>
</feature>
<keyword evidence="9" id="KW-0811">Translocation</keyword>
<evidence type="ECO:0000256" key="1">
    <source>
        <dbReference type="ARBA" id="ARBA00004232"/>
    </source>
</evidence>
<evidence type="ECO:0008006" key="17">
    <source>
        <dbReference type="Google" id="ProtNLM"/>
    </source>
</evidence>
<dbReference type="GO" id="GO:0031965">
    <property type="term" value="C:nuclear membrane"/>
    <property type="evidence" value="ECO:0007669"/>
    <property type="project" value="UniProtKB-SubCell"/>
</dbReference>
<evidence type="ECO:0000256" key="10">
    <source>
        <dbReference type="ARBA" id="ARBA00023132"/>
    </source>
</evidence>
<keyword evidence="7" id="KW-0653">Protein transport</keyword>
<sequence>MHGIRGITTLPVGARVTLSPFETFKTYLIRYNTLQTLVWYIFSAWWFSEVYIWSASYSSNLSWVVKAKSWDRARLNERPIYLTSTLITFAIAQSFIHLFYDYDRVFFPVTKTPPEGQRAQPPVPLPVQLRTDMPQILSRALKRAILIATASPLIYALFFRRTAWSWTYFFAKTVWTLPKSSTLSTLPPLHIFLLFRGFASGFMLLFLWETVNRTFGLYLAQEPLKRGNPLTEGTRDPNGILLNGLKSKKNITKAFAFWELVYISHRFPVRRRSFFEDIDRKDGSVWSQILAICLGEVENINARIQESLRPPVPAPVSQQPQPLENPKPLPKIAGPLKKDNVFTSAPPSSSKQELISSLSKSMGQSPLQPGIGSPLNPKHLIQRAHASLPERRKEALAREMQSAKQALDKSVVAVVRSYAGRPFRQTVQRKIVAVITGEPYGDVGIIIDAIDSIARLAVSSLTEDPFGRVHTDVPKIIRTFTSTIGNIESFKRNVPVDWTDVELIDREGFREMREADLTLQALRGSLRDMLKGFGEYADDMGLTAADLRMAREAIAETDANGG</sequence>
<feature type="transmembrane region" description="Helical" evidence="14">
    <location>
        <begin position="80"/>
        <end position="100"/>
    </location>
</feature>
<comment type="subcellular location">
    <subcellularLocation>
        <location evidence="1">Nucleus membrane</location>
        <topology evidence="1">Multi-pass membrane protein</topology>
    </subcellularLocation>
    <subcellularLocation>
        <location evidence="2">Nucleus</location>
        <location evidence="2">Nuclear pore complex</location>
    </subcellularLocation>
</comment>
<proteinExistence type="inferred from homology"/>
<organism evidence="15 16">
    <name type="scientific">Glutinoglossum americanum</name>
    <dbReference type="NCBI Taxonomy" id="1670608"/>
    <lineage>
        <taxon>Eukaryota</taxon>
        <taxon>Fungi</taxon>
        <taxon>Dikarya</taxon>
        <taxon>Ascomycota</taxon>
        <taxon>Pezizomycotina</taxon>
        <taxon>Geoglossomycetes</taxon>
        <taxon>Geoglossales</taxon>
        <taxon>Geoglossaceae</taxon>
        <taxon>Glutinoglossum</taxon>
    </lineage>
</organism>
<keyword evidence="6" id="KW-0509">mRNA transport</keyword>
<evidence type="ECO:0000256" key="3">
    <source>
        <dbReference type="ARBA" id="ARBA00005760"/>
    </source>
</evidence>
<dbReference type="PANTHER" id="PTHR13269">
    <property type="entry name" value="NUCLEOPORIN NDC1"/>
    <property type="match status" value="1"/>
</dbReference>
<reference evidence="15" key="1">
    <citation type="submission" date="2021-03" db="EMBL/GenBank/DDBJ databases">
        <title>Comparative genomics and phylogenomic investigation of the class Geoglossomycetes provide insights into ecological specialization and systematics.</title>
        <authorList>
            <person name="Melie T."/>
            <person name="Pirro S."/>
            <person name="Miller A.N."/>
            <person name="Quandt A."/>
        </authorList>
    </citation>
    <scope>NUCLEOTIDE SEQUENCE</scope>
    <source>
        <strain evidence="15">GBOQ0MN5Z8</strain>
    </source>
</reference>
<evidence type="ECO:0000256" key="6">
    <source>
        <dbReference type="ARBA" id="ARBA00022816"/>
    </source>
</evidence>
<evidence type="ECO:0000256" key="12">
    <source>
        <dbReference type="ARBA" id="ARBA00023242"/>
    </source>
</evidence>
<dbReference type="GO" id="GO:0070631">
    <property type="term" value="P:spindle pole body localization"/>
    <property type="evidence" value="ECO:0007669"/>
    <property type="project" value="TreeGrafter"/>
</dbReference>
<feature type="transmembrane region" description="Helical" evidence="14">
    <location>
        <begin position="37"/>
        <end position="59"/>
    </location>
</feature>
<evidence type="ECO:0000256" key="11">
    <source>
        <dbReference type="ARBA" id="ARBA00023136"/>
    </source>
</evidence>
<comment type="caution">
    <text evidence="15">The sequence shown here is derived from an EMBL/GenBank/DDBJ whole genome shotgun (WGS) entry which is preliminary data.</text>
</comment>
<dbReference type="PANTHER" id="PTHR13269:SF6">
    <property type="entry name" value="NUCLEOPORIN NDC1"/>
    <property type="match status" value="1"/>
</dbReference>
<keyword evidence="12" id="KW-0539">Nucleus</keyword>
<dbReference type="GO" id="GO:0070762">
    <property type="term" value="C:nuclear pore transmembrane ring"/>
    <property type="evidence" value="ECO:0007669"/>
    <property type="project" value="TreeGrafter"/>
</dbReference>
<feature type="transmembrane region" description="Helical" evidence="14">
    <location>
        <begin position="189"/>
        <end position="208"/>
    </location>
</feature>
<evidence type="ECO:0000256" key="9">
    <source>
        <dbReference type="ARBA" id="ARBA00023010"/>
    </source>
</evidence>
<name>A0A9P8L4Z1_9PEZI</name>
<dbReference type="OrthoDB" id="67850at2759"/>
<dbReference type="GO" id="GO:0106166">
    <property type="term" value="F:spindle pole body-nuclear membrane anchor activity"/>
    <property type="evidence" value="ECO:0007669"/>
    <property type="project" value="TreeGrafter"/>
</dbReference>